<dbReference type="InterPro" id="IPR037171">
    <property type="entry name" value="NagB/RpiA_transferase-like"/>
</dbReference>
<feature type="domain" description="Glucosamine/galactosamine-6-phosphate isomerase" evidence="2">
    <location>
        <begin position="29"/>
        <end position="254"/>
    </location>
</feature>
<organism evidence="3 4">
    <name type="scientific">Chroococcidiopsis cubana SAG 39.79</name>
    <dbReference type="NCBI Taxonomy" id="388085"/>
    <lineage>
        <taxon>Bacteria</taxon>
        <taxon>Bacillati</taxon>
        <taxon>Cyanobacteriota</taxon>
        <taxon>Cyanophyceae</taxon>
        <taxon>Chroococcidiopsidales</taxon>
        <taxon>Chroococcidiopsidaceae</taxon>
        <taxon>Chroococcidiopsis</taxon>
    </lineage>
</organism>
<name>A0AB37UQ66_9CYAN</name>
<accession>A0AB37UQ66</accession>
<evidence type="ECO:0000313" key="4">
    <source>
        <dbReference type="Proteomes" id="UP000282574"/>
    </source>
</evidence>
<proteinExistence type="predicted"/>
<dbReference type="AlphaFoldDB" id="A0AB37UQ66"/>
<dbReference type="PANTHER" id="PTHR11280:SF6">
    <property type="entry name" value="GLUCOSAMINE-6-PHOSPHATE ISOMERASE NAGB"/>
    <property type="match status" value="1"/>
</dbReference>
<dbReference type="GO" id="GO:0006046">
    <property type="term" value="P:N-acetylglucosamine catabolic process"/>
    <property type="evidence" value="ECO:0007669"/>
    <property type="project" value="TreeGrafter"/>
</dbReference>
<sequence length="272" mass="30247">MSDLPHNFQTDTLAKILPVDALTVRLYDRADELTTDAAKITQRYLQNLLTQQETARVILATGNSQIEFLSKLVNLGEIDWSRIVFFHLDEYLGIDANHPASFRRYLCERVEEKVHPAAFHYIDGDTVQPLAECDRYTKLLLSQPIDLCCLGMGGNGHLAFNEPSVADFQDPDYIKLVKLELSTRQQQVNQGYFNNIAAVPQYAFTLTIPAICLAHKIFCFALGKHKAQAVQQSLEGAIATSCPATILRSQAQATLFLDADSASLLGKSKVKS</sequence>
<comment type="caution">
    <text evidence="3">The sequence shown here is derived from an EMBL/GenBank/DDBJ whole genome shotgun (WGS) entry which is preliminary data.</text>
</comment>
<dbReference type="Proteomes" id="UP000282574">
    <property type="component" value="Unassembled WGS sequence"/>
</dbReference>
<dbReference type="InterPro" id="IPR004547">
    <property type="entry name" value="Glucosamine6P_isomerase"/>
</dbReference>
<keyword evidence="1" id="KW-0119">Carbohydrate metabolism</keyword>
<evidence type="ECO:0000256" key="1">
    <source>
        <dbReference type="ARBA" id="ARBA00023277"/>
    </source>
</evidence>
<reference evidence="3 4" key="1">
    <citation type="journal article" date="2019" name="Genome Biol. Evol.">
        <title>Day and night: Metabolic profiles and evolutionary relationships of six axenic non-marine cyanobacteria.</title>
        <authorList>
            <person name="Will S.E."/>
            <person name="Henke P."/>
            <person name="Boedeker C."/>
            <person name="Huang S."/>
            <person name="Brinkmann H."/>
            <person name="Rohde M."/>
            <person name="Jarek M."/>
            <person name="Friedl T."/>
            <person name="Seufert S."/>
            <person name="Schumacher M."/>
            <person name="Overmann J."/>
            <person name="Neumann-Schaal M."/>
            <person name="Petersen J."/>
        </authorList>
    </citation>
    <scope>NUCLEOTIDE SEQUENCE [LARGE SCALE GENOMIC DNA]</scope>
    <source>
        <strain evidence="3 4">SAG 39.79</strain>
    </source>
</reference>
<dbReference type="EMBL" id="RSCK01000007">
    <property type="protein sequence ID" value="RUT13451.1"/>
    <property type="molecule type" value="Genomic_DNA"/>
</dbReference>
<dbReference type="PANTHER" id="PTHR11280">
    <property type="entry name" value="GLUCOSAMINE-6-PHOSPHATE ISOMERASE"/>
    <property type="match status" value="1"/>
</dbReference>
<gene>
    <name evidence="3" type="primary">nagB</name>
    <name evidence="3" type="ORF">DSM107010_14060</name>
</gene>
<evidence type="ECO:0000259" key="2">
    <source>
        <dbReference type="Pfam" id="PF01182"/>
    </source>
</evidence>
<dbReference type="GO" id="GO:0019262">
    <property type="term" value="P:N-acetylneuraminate catabolic process"/>
    <property type="evidence" value="ECO:0007669"/>
    <property type="project" value="TreeGrafter"/>
</dbReference>
<dbReference type="Gene3D" id="3.40.50.1360">
    <property type="match status" value="1"/>
</dbReference>
<dbReference type="GO" id="GO:0042802">
    <property type="term" value="F:identical protein binding"/>
    <property type="evidence" value="ECO:0007669"/>
    <property type="project" value="TreeGrafter"/>
</dbReference>
<dbReference type="GO" id="GO:0005975">
    <property type="term" value="P:carbohydrate metabolic process"/>
    <property type="evidence" value="ECO:0007669"/>
    <property type="project" value="InterPro"/>
</dbReference>
<evidence type="ECO:0000313" key="3">
    <source>
        <dbReference type="EMBL" id="RUT13451.1"/>
    </source>
</evidence>
<dbReference type="CDD" id="cd01399">
    <property type="entry name" value="GlcN6P_deaminase"/>
    <property type="match status" value="1"/>
</dbReference>
<dbReference type="GO" id="GO:0006043">
    <property type="term" value="P:glucosamine catabolic process"/>
    <property type="evidence" value="ECO:0007669"/>
    <property type="project" value="TreeGrafter"/>
</dbReference>
<keyword evidence="4" id="KW-1185">Reference proteome</keyword>
<dbReference type="Pfam" id="PF01182">
    <property type="entry name" value="Glucosamine_iso"/>
    <property type="match status" value="1"/>
</dbReference>
<dbReference type="InterPro" id="IPR006148">
    <property type="entry name" value="Glc/Gal-6P_isomerase"/>
</dbReference>
<dbReference type="GO" id="GO:0004342">
    <property type="term" value="F:glucosamine-6-phosphate deaminase activity"/>
    <property type="evidence" value="ECO:0007669"/>
    <property type="project" value="InterPro"/>
</dbReference>
<dbReference type="RefSeq" id="WP_106166533.1">
    <property type="nucleotide sequence ID" value="NZ_JAVKZF010000003.1"/>
</dbReference>
<dbReference type="SUPFAM" id="SSF100950">
    <property type="entry name" value="NagB/RpiA/CoA transferase-like"/>
    <property type="match status" value="1"/>
</dbReference>
<protein>
    <submittedName>
        <fullName evidence="3">Glucosamine-6-phosphate deaminase</fullName>
    </submittedName>
</protein>
<dbReference type="GO" id="GO:0005737">
    <property type="term" value="C:cytoplasm"/>
    <property type="evidence" value="ECO:0007669"/>
    <property type="project" value="TreeGrafter"/>
</dbReference>